<dbReference type="PROSITE" id="PS00141">
    <property type="entry name" value="ASP_PROTEASE"/>
    <property type="match status" value="1"/>
</dbReference>
<dbReference type="InterPro" id="IPR036397">
    <property type="entry name" value="RNaseH_sf"/>
</dbReference>
<dbReference type="GO" id="GO:0004519">
    <property type="term" value="F:endonuclease activity"/>
    <property type="evidence" value="ECO:0007669"/>
    <property type="project" value="UniProtKB-KW"/>
</dbReference>
<dbReference type="AlphaFoldDB" id="A0A6S7HTT5"/>
<keyword evidence="3" id="KW-0540">Nuclease</keyword>
<dbReference type="Pfam" id="PF03564">
    <property type="entry name" value="DUF1759"/>
    <property type="match status" value="1"/>
</dbReference>
<dbReference type="InterPro" id="IPR041588">
    <property type="entry name" value="Integrase_H2C2"/>
</dbReference>
<dbReference type="InterPro" id="IPR001878">
    <property type="entry name" value="Znf_CCHC"/>
</dbReference>
<dbReference type="InterPro" id="IPR001969">
    <property type="entry name" value="Aspartic_peptidase_AS"/>
</dbReference>
<dbReference type="EMBL" id="CACRXK020005791">
    <property type="protein sequence ID" value="CAB4007423.1"/>
    <property type="molecule type" value="Genomic_DNA"/>
</dbReference>
<evidence type="ECO:0000313" key="8">
    <source>
        <dbReference type="EMBL" id="CAB4007423.1"/>
    </source>
</evidence>
<dbReference type="GO" id="GO:0008270">
    <property type="term" value="F:zinc ion binding"/>
    <property type="evidence" value="ECO:0007669"/>
    <property type="project" value="InterPro"/>
</dbReference>
<keyword evidence="5" id="KW-0378">Hydrolase</keyword>
<dbReference type="Gene3D" id="3.30.420.10">
    <property type="entry name" value="Ribonuclease H-like superfamily/Ribonuclease H"/>
    <property type="match status" value="1"/>
</dbReference>
<dbReference type="GO" id="GO:0003964">
    <property type="term" value="F:RNA-directed DNA polymerase activity"/>
    <property type="evidence" value="ECO:0007669"/>
    <property type="project" value="UniProtKB-KW"/>
</dbReference>
<reference evidence="8" key="1">
    <citation type="submission" date="2020-04" db="EMBL/GenBank/DDBJ databases">
        <authorList>
            <person name="Alioto T."/>
            <person name="Alioto T."/>
            <person name="Gomez Garrido J."/>
        </authorList>
    </citation>
    <scope>NUCLEOTIDE SEQUENCE</scope>
    <source>
        <strain evidence="8">A484AB</strain>
    </source>
</reference>
<dbReference type="OrthoDB" id="8064011at2759"/>
<evidence type="ECO:0000256" key="4">
    <source>
        <dbReference type="ARBA" id="ARBA00022759"/>
    </source>
</evidence>
<accession>A0A6S7HTT5</accession>
<dbReference type="SMART" id="SM00343">
    <property type="entry name" value="ZnF_C2HC"/>
    <property type="match status" value="2"/>
</dbReference>
<comment type="caution">
    <text evidence="8">The sequence shown here is derived from an EMBL/GenBank/DDBJ whole genome shotgun (WGS) entry which is preliminary data.</text>
</comment>
<dbReference type="Pfam" id="PF17921">
    <property type="entry name" value="Integrase_H2C2"/>
    <property type="match status" value="1"/>
</dbReference>
<dbReference type="Gene3D" id="4.10.60.10">
    <property type="entry name" value="Zinc finger, CCHC-type"/>
    <property type="match status" value="1"/>
</dbReference>
<dbReference type="GO" id="GO:0003676">
    <property type="term" value="F:nucleic acid binding"/>
    <property type="evidence" value="ECO:0007669"/>
    <property type="project" value="InterPro"/>
</dbReference>
<feature type="region of interest" description="Disordered" evidence="7">
    <location>
        <begin position="225"/>
        <end position="247"/>
    </location>
</feature>
<evidence type="ECO:0000256" key="6">
    <source>
        <dbReference type="ARBA" id="ARBA00022918"/>
    </source>
</evidence>
<dbReference type="GO" id="GO:0006508">
    <property type="term" value="P:proteolysis"/>
    <property type="evidence" value="ECO:0007669"/>
    <property type="project" value="InterPro"/>
</dbReference>
<dbReference type="Gene3D" id="1.10.340.70">
    <property type="match status" value="1"/>
</dbReference>
<organism evidence="8 9">
    <name type="scientific">Paramuricea clavata</name>
    <name type="common">Red gorgonian</name>
    <name type="synonym">Violescent sea-whip</name>
    <dbReference type="NCBI Taxonomy" id="317549"/>
    <lineage>
        <taxon>Eukaryota</taxon>
        <taxon>Metazoa</taxon>
        <taxon>Cnidaria</taxon>
        <taxon>Anthozoa</taxon>
        <taxon>Octocorallia</taxon>
        <taxon>Malacalcyonacea</taxon>
        <taxon>Plexauridae</taxon>
        <taxon>Paramuricea</taxon>
    </lineage>
</organism>
<dbReference type="SUPFAM" id="SSF53098">
    <property type="entry name" value="Ribonuclease H-like"/>
    <property type="match status" value="1"/>
</dbReference>
<keyword evidence="4" id="KW-0255">Endonuclease</keyword>
<feature type="region of interest" description="Disordered" evidence="7">
    <location>
        <begin position="321"/>
        <end position="364"/>
    </location>
</feature>
<proteinExistence type="predicted"/>
<protein>
    <submittedName>
        <fullName evidence="8">Pro-Pol poly</fullName>
    </submittedName>
</protein>
<keyword evidence="1" id="KW-0808">Transferase</keyword>
<dbReference type="GO" id="GO:0015074">
    <property type="term" value="P:DNA integration"/>
    <property type="evidence" value="ECO:0007669"/>
    <property type="project" value="InterPro"/>
</dbReference>
<dbReference type="InterPro" id="IPR012337">
    <property type="entry name" value="RNaseH-like_sf"/>
</dbReference>
<feature type="compositionally biased region" description="Polar residues" evidence="7">
    <location>
        <begin position="352"/>
        <end position="364"/>
    </location>
</feature>
<evidence type="ECO:0000256" key="7">
    <source>
        <dbReference type="SAM" id="MobiDB-lite"/>
    </source>
</evidence>
<feature type="compositionally biased region" description="Low complexity" evidence="7">
    <location>
        <begin position="115"/>
        <end position="127"/>
    </location>
</feature>
<feature type="region of interest" description="Disordered" evidence="7">
    <location>
        <begin position="114"/>
        <end position="134"/>
    </location>
</feature>
<evidence type="ECO:0000256" key="3">
    <source>
        <dbReference type="ARBA" id="ARBA00022722"/>
    </source>
</evidence>
<keyword evidence="6" id="KW-0695">RNA-directed DNA polymerase</keyword>
<dbReference type="PANTHER" id="PTHR47331">
    <property type="entry name" value="PHD-TYPE DOMAIN-CONTAINING PROTEIN"/>
    <property type="match status" value="1"/>
</dbReference>
<evidence type="ECO:0000256" key="2">
    <source>
        <dbReference type="ARBA" id="ARBA00022695"/>
    </source>
</evidence>
<dbReference type="InterPro" id="IPR001584">
    <property type="entry name" value="Integrase_cat-core"/>
</dbReference>
<sequence length="846" mass="96815">MAEELKKLVKIRGGDRASLTKTLAVTEELLTQSTEIFEETQASDFEIKLTQQRVILGEKLPLLKSFDDKIILLVEDGNIEDEVASADDIRQAIQRAIVHIDLILEKLKKKWNKDSGSSPSNLESSLSQATVPHTSNSTVRLPKLELKHFNGNIMEWTPFWDSYSSSIHENPNLSGIDKFNYLHSLLEKSAAEAISEATKQLKEDWDLDELIKIFKRELEARERASLLPGSSRDPPSKPPYKPKIPSASSLFTTGGSPTCTYCQQPHPSNSCSTVTDRNERKEILKRSGRCYICLRKNHVARECKSKIKCFKCDKRHHISICPSNSKVKPNPPEQEASHQPTPSEEHPRMQPQGHQPTNQSREQPQNTHVNMFVDAQSSILLQTARAPIYNPKDPSKTLQARLIFDSGSQRSYITSTIRDKLNLPIVRRDTLKINAFGSKDEDITSCDMVQFQLDTERGHKLNLSAYVVPLICSTIGNQNTRFAQQSYEHLSGALQTWLNGPQWMLKDIESEGVEGKNNEECPEECITEMKANDRKAFQNTCLLVCTETSYQIQSIIDVRRFSSYQKLITVTSMVLRFIRRVKKAHLRAEENKNSEAEIAEILWFKQIQLDLPNHPSFETWKKQFGLFWDKNGIIKCKGRISKANIPDETKHPILLNAKNRLTELIVKESHNRVFHNGVKETLTELRSRFWIIRGRQFVRKLIHRCVVCKKHEGKPYSLPASPALPEFRTQRQAPFASTGVDFAGPLYVKESKKSKTQTKTWIALYTCAVTRALHLELVSDMTSESFLLCFRRFCARRGLPKRMISDNAKTFVTASRRLKALFQLPEVRHHMEIKRIEWSFNTPKDP</sequence>
<dbReference type="PROSITE" id="PS50994">
    <property type="entry name" value="INTEGRASE"/>
    <property type="match status" value="1"/>
</dbReference>
<keyword evidence="2" id="KW-0548">Nucleotidyltransferase</keyword>
<dbReference type="Proteomes" id="UP001152795">
    <property type="component" value="Unassembled WGS sequence"/>
</dbReference>
<gene>
    <name evidence="8" type="ORF">PACLA_8A030906</name>
</gene>
<keyword evidence="9" id="KW-1185">Reference proteome</keyword>
<dbReference type="GO" id="GO:0004190">
    <property type="term" value="F:aspartic-type endopeptidase activity"/>
    <property type="evidence" value="ECO:0007669"/>
    <property type="project" value="InterPro"/>
</dbReference>
<evidence type="ECO:0000256" key="1">
    <source>
        <dbReference type="ARBA" id="ARBA00022679"/>
    </source>
</evidence>
<name>A0A6S7HTT5_PARCT</name>
<evidence type="ECO:0000256" key="5">
    <source>
        <dbReference type="ARBA" id="ARBA00022801"/>
    </source>
</evidence>
<evidence type="ECO:0000313" key="9">
    <source>
        <dbReference type="Proteomes" id="UP001152795"/>
    </source>
</evidence>
<dbReference type="InterPro" id="IPR005312">
    <property type="entry name" value="DUF1759"/>
</dbReference>